<dbReference type="InterPro" id="IPR013686">
    <property type="entry name" value="Polypept-transport_assoc_ShlB"/>
</dbReference>
<dbReference type="Pfam" id="PF03865">
    <property type="entry name" value="ShlB"/>
    <property type="match status" value="1"/>
</dbReference>
<dbReference type="Pfam" id="PF08479">
    <property type="entry name" value="POTRA_2"/>
    <property type="match status" value="1"/>
</dbReference>
<evidence type="ECO:0000256" key="1">
    <source>
        <dbReference type="ARBA" id="ARBA00022452"/>
    </source>
</evidence>
<evidence type="ECO:0000256" key="5">
    <source>
        <dbReference type="SAM" id="SignalP"/>
    </source>
</evidence>
<dbReference type="OrthoDB" id="5753546at2"/>
<dbReference type="EMBL" id="FKBS01000029">
    <property type="protein sequence ID" value="SAI58553.1"/>
    <property type="molecule type" value="Genomic_DNA"/>
</dbReference>
<dbReference type="PANTHER" id="PTHR34597:SF3">
    <property type="entry name" value="OUTER MEMBRANE TRANSPORTER CDIB"/>
    <property type="match status" value="1"/>
</dbReference>
<evidence type="ECO:0000313" key="9">
    <source>
        <dbReference type="Proteomes" id="UP000077037"/>
    </source>
</evidence>
<evidence type="ECO:0000256" key="4">
    <source>
        <dbReference type="SAM" id="MobiDB-lite"/>
    </source>
</evidence>
<evidence type="ECO:0000313" key="8">
    <source>
        <dbReference type="EMBL" id="SAI58553.1"/>
    </source>
</evidence>
<feature type="domain" description="Haemolysin activator HlyB C-terminal" evidence="6">
    <location>
        <begin position="267"/>
        <end position="531"/>
    </location>
</feature>
<evidence type="ECO:0000259" key="7">
    <source>
        <dbReference type="Pfam" id="PF08479"/>
    </source>
</evidence>
<dbReference type="AlphaFoldDB" id="A0A157RKQ5"/>
<dbReference type="GO" id="GO:0046819">
    <property type="term" value="P:protein secretion by the type V secretion system"/>
    <property type="evidence" value="ECO:0007669"/>
    <property type="project" value="TreeGrafter"/>
</dbReference>
<feature type="signal peptide" evidence="5">
    <location>
        <begin position="1"/>
        <end position="27"/>
    </location>
</feature>
<keyword evidence="5" id="KW-0732">Signal</keyword>
<dbReference type="InterPro" id="IPR005565">
    <property type="entry name" value="Hemolysn_activator_HlyB_C"/>
</dbReference>
<feature type="domain" description="Polypeptide-transport-associated ShlB-type" evidence="7">
    <location>
        <begin position="78"/>
        <end position="148"/>
    </location>
</feature>
<accession>A0A157RKQ5</accession>
<keyword evidence="1" id="KW-1134">Transmembrane beta strand</keyword>
<dbReference type="Gene3D" id="3.10.20.310">
    <property type="entry name" value="membrane protein fhac"/>
    <property type="match status" value="1"/>
</dbReference>
<keyword evidence="1" id="KW-0472">Membrane</keyword>
<keyword evidence="2" id="KW-0812">Transmembrane</keyword>
<evidence type="ECO:0000256" key="3">
    <source>
        <dbReference type="ARBA" id="ARBA00023237"/>
    </source>
</evidence>
<dbReference type="GO" id="GO:0008320">
    <property type="term" value="F:protein transmembrane transporter activity"/>
    <property type="evidence" value="ECO:0007669"/>
    <property type="project" value="TreeGrafter"/>
</dbReference>
<protein>
    <submittedName>
        <fullName evidence="8">Hemolysin activation/secretion protein</fullName>
    </submittedName>
</protein>
<dbReference type="Proteomes" id="UP000077037">
    <property type="component" value="Unassembled WGS sequence"/>
</dbReference>
<proteinExistence type="predicted"/>
<reference evidence="8 9" key="1">
    <citation type="submission" date="2016-03" db="EMBL/GenBank/DDBJ databases">
        <authorList>
            <consortium name="Pathogen Informatics"/>
        </authorList>
    </citation>
    <scope>NUCLEOTIDE SEQUENCE [LARGE SCALE GENOMIC DNA]</scope>
    <source>
        <strain evidence="8 9">NCTC13364</strain>
    </source>
</reference>
<organism evidence="8 9">
    <name type="scientific">Bordetella ansorpii</name>
    <dbReference type="NCBI Taxonomy" id="288768"/>
    <lineage>
        <taxon>Bacteria</taxon>
        <taxon>Pseudomonadati</taxon>
        <taxon>Pseudomonadota</taxon>
        <taxon>Betaproteobacteria</taxon>
        <taxon>Burkholderiales</taxon>
        <taxon>Alcaligenaceae</taxon>
        <taxon>Bordetella</taxon>
    </lineage>
</organism>
<feature type="chain" id="PRO_5007615709" evidence="5">
    <location>
        <begin position="28"/>
        <end position="571"/>
    </location>
</feature>
<dbReference type="PANTHER" id="PTHR34597">
    <property type="entry name" value="SLR1661 PROTEIN"/>
    <property type="match status" value="1"/>
</dbReference>
<name>A0A157RKQ5_9BORD</name>
<evidence type="ECO:0000256" key="2">
    <source>
        <dbReference type="ARBA" id="ARBA00022692"/>
    </source>
</evidence>
<feature type="region of interest" description="Disordered" evidence="4">
    <location>
        <begin position="34"/>
        <end position="59"/>
    </location>
</feature>
<keyword evidence="3" id="KW-0998">Cell outer membrane</keyword>
<dbReference type="GO" id="GO:0098046">
    <property type="term" value="C:type V protein secretion system complex"/>
    <property type="evidence" value="ECO:0007669"/>
    <property type="project" value="TreeGrafter"/>
</dbReference>
<dbReference type="InterPro" id="IPR051544">
    <property type="entry name" value="TPS_OM_transporter"/>
</dbReference>
<dbReference type="Gene3D" id="2.40.160.50">
    <property type="entry name" value="membrane protein fhac: a member of the omp85/tpsb transporter family"/>
    <property type="match status" value="1"/>
</dbReference>
<evidence type="ECO:0000259" key="6">
    <source>
        <dbReference type="Pfam" id="PF03865"/>
    </source>
</evidence>
<sequence>MNIVSGVTALRLSSLAVLLLGCTAVQAAGPLRGNPVDSLPQMDPRPQAPEPAPQVQAPTPEQLAIQARLAQRIVPLNFDVSGVHTIPFDDVSSILAPLSGKETSVGDLVKEVDKITELYRSHGYPLSFALLQNQGFANGLVAVTVVEGHIGSVQVTGDGLGGAKDRLETLAGPLLEEKPLTQPTLERVLNLMRIVPGVAITPALDLPRRADGATELRIDARRTPFTANGGVADLGTGMQPLVNLGTNSLTPLGEQLKLTAAVPFNTDDVKYYSGEARIPIGRDGLALKIDGYHYQARPEDDSLEYLGFQRKVTTDRIGVGVSYPLLLNNQRSLTGTVGMYAVNAKDRYDVRSNDRWLQQNTRVRAATAELRYIQIDQNRSTDVTASVSHGFDGMGADKSIVTNYGYSAEPDVDLDFTRFNLSARQTFALPAQFGLVFSGAGQYTSDRMPTSEQVSFGSWRYAMGYPQGEQSGDKGIGLSAELNRRFNTGWQYLAAVQPYVMVDYARTWYNNRALQDLNNRHLSSAALGLRVTDDKFYLFDVNVAKPMAARPTNDDHGVRFNANYSLFYDAL</sequence>
<gene>
    <name evidence="8" type="primary">hxuB_1</name>
    <name evidence="8" type="ORF">SAMEA1982600_05113</name>
</gene>